<feature type="compositionally biased region" description="Basic and acidic residues" evidence="1">
    <location>
        <begin position="131"/>
        <end position="151"/>
    </location>
</feature>
<accession>A0A1V6UJJ4</accession>
<dbReference type="Proteomes" id="UP000191500">
    <property type="component" value="Unassembled WGS sequence"/>
</dbReference>
<dbReference type="STRING" id="36646.A0A1V6UJJ4"/>
<feature type="compositionally biased region" description="Basic residues" evidence="1">
    <location>
        <begin position="366"/>
        <end position="377"/>
    </location>
</feature>
<feature type="compositionally biased region" description="Basic and acidic residues" evidence="1">
    <location>
        <begin position="183"/>
        <end position="196"/>
    </location>
</feature>
<dbReference type="InterPro" id="IPR013226">
    <property type="entry name" value="Pal1"/>
</dbReference>
<proteinExistence type="predicted"/>
<feature type="region of interest" description="Disordered" evidence="1">
    <location>
        <begin position="1"/>
        <end position="221"/>
    </location>
</feature>
<name>A0A1V6UJJ4_9EURO</name>
<reference evidence="3" key="1">
    <citation type="journal article" date="2017" name="Nat. Microbiol.">
        <title>Global analysis of biosynthetic gene clusters reveals vast potential of secondary metabolite production in Penicillium species.</title>
        <authorList>
            <person name="Nielsen J.C."/>
            <person name="Grijseels S."/>
            <person name="Prigent S."/>
            <person name="Ji B."/>
            <person name="Dainat J."/>
            <person name="Nielsen K.F."/>
            <person name="Frisvad J.C."/>
            <person name="Workman M."/>
            <person name="Nielsen J."/>
        </authorList>
    </citation>
    <scope>NUCLEOTIDE SEQUENCE [LARGE SCALE GENOMIC DNA]</scope>
    <source>
        <strain evidence="3">IBT 31321</strain>
    </source>
</reference>
<organism evidence="2 3">
    <name type="scientific">Penicillium coprophilum</name>
    <dbReference type="NCBI Taxonomy" id="36646"/>
    <lineage>
        <taxon>Eukaryota</taxon>
        <taxon>Fungi</taxon>
        <taxon>Dikarya</taxon>
        <taxon>Ascomycota</taxon>
        <taxon>Pezizomycotina</taxon>
        <taxon>Eurotiomycetes</taxon>
        <taxon>Eurotiomycetidae</taxon>
        <taxon>Eurotiales</taxon>
        <taxon>Aspergillaceae</taxon>
        <taxon>Penicillium</taxon>
    </lineage>
</organism>
<feature type="compositionally biased region" description="Polar residues" evidence="1">
    <location>
        <begin position="69"/>
        <end position="82"/>
    </location>
</feature>
<feature type="compositionally biased region" description="Basic and acidic residues" evidence="1">
    <location>
        <begin position="453"/>
        <end position="467"/>
    </location>
</feature>
<dbReference type="PANTHER" id="PTHR28307">
    <property type="entry name" value="PROTEIN PAL1"/>
    <property type="match status" value="1"/>
</dbReference>
<dbReference type="GO" id="GO:0005737">
    <property type="term" value="C:cytoplasm"/>
    <property type="evidence" value="ECO:0007669"/>
    <property type="project" value="TreeGrafter"/>
</dbReference>
<gene>
    <name evidence="2" type="ORF">PENCOP_c008G06040</name>
</gene>
<evidence type="ECO:0000313" key="2">
    <source>
        <dbReference type="EMBL" id="OQE38622.1"/>
    </source>
</evidence>
<dbReference type="Pfam" id="PF08316">
    <property type="entry name" value="Pal1"/>
    <property type="match status" value="1"/>
</dbReference>
<sequence>MNATPALGYAPGVSLAPQEHHASPTAASFGSNNPFRNRALSPSVAGSVSSNRPERPRSTNPFLDDTEAMSPQSAPGMSTGASMISPIEKTDISSNTRELFESLSLKPAPQTTRRPAAPDATQRTLSNRNRPPKERPERPPGRPAAKEKDPLDIFADPPTLSQNAKDKAPRRPRRNSESSVMDRGSKLLDLDDDEKRRRERRHRERDGRSKDGKSRSGRKDRRLDIIDKLDVTSIYGTGMFHHDGPFDACNPHRNRRGVRTAPMQAFPKGSTNMALGGTGPNNSNIDLNLFHGRTEEGHNDFSTAARRNAETAVMDPTARVDPIHGPQSMGLGTSTFLDGAPASRSAMARRQSENEGTPTANGGGLARKKSLAQRLRGRATGPGRINPPTDNFSPAPQVSSSHSASARSNERNPYFQEEDEYEEEWDKKGSSIEARLGGGRLRSSSSPKQTTVLERKITNERSYEDSKLNPGGGGGGFLNRMKSLRKPKPERRTSD</sequence>
<feature type="compositionally biased region" description="Low complexity" evidence="1">
    <location>
        <begin position="107"/>
        <end position="129"/>
    </location>
</feature>
<keyword evidence="3" id="KW-1185">Reference proteome</keyword>
<feature type="compositionally biased region" description="Basic and acidic residues" evidence="1">
    <location>
        <begin position="204"/>
        <end position="214"/>
    </location>
</feature>
<protein>
    <recommendedName>
        <fullName evidence="4">Pal1 cell morphology protein</fullName>
    </recommendedName>
</protein>
<feature type="compositionally biased region" description="Polar residues" evidence="1">
    <location>
        <begin position="25"/>
        <end position="35"/>
    </location>
</feature>
<feature type="region of interest" description="Disordered" evidence="1">
    <location>
        <begin position="336"/>
        <end position="495"/>
    </location>
</feature>
<evidence type="ECO:0008006" key="4">
    <source>
        <dbReference type="Google" id="ProtNLM"/>
    </source>
</evidence>
<dbReference type="PANTHER" id="PTHR28307:SF2">
    <property type="entry name" value="PROTEIN PAL1"/>
    <property type="match status" value="1"/>
</dbReference>
<evidence type="ECO:0000256" key="1">
    <source>
        <dbReference type="SAM" id="MobiDB-lite"/>
    </source>
</evidence>
<dbReference type="AlphaFoldDB" id="A0A1V6UJJ4"/>
<feature type="compositionally biased region" description="Low complexity" evidence="1">
    <location>
        <begin position="393"/>
        <end position="407"/>
    </location>
</feature>
<evidence type="ECO:0000313" key="3">
    <source>
        <dbReference type="Proteomes" id="UP000191500"/>
    </source>
</evidence>
<comment type="caution">
    <text evidence="2">The sequence shown here is derived from an EMBL/GenBank/DDBJ whole genome shotgun (WGS) entry which is preliminary data.</text>
</comment>
<dbReference type="EMBL" id="MDDG01000008">
    <property type="protein sequence ID" value="OQE38622.1"/>
    <property type="molecule type" value="Genomic_DNA"/>
</dbReference>